<organism evidence="2 3">
    <name type="scientific">Neolewinella lacunae</name>
    <dbReference type="NCBI Taxonomy" id="1517758"/>
    <lineage>
        <taxon>Bacteria</taxon>
        <taxon>Pseudomonadati</taxon>
        <taxon>Bacteroidota</taxon>
        <taxon>Saprospiria</taxon>
        <taxon>Saprospirales</taxon>
        <taxon>Lewinellaceae</taxon>
        <taxon>Neolewinella</taxon>
    </lineage>
</organism>
<feature type="chain" id="PRO_5038032146" description="Dockerin domain-containing protein" evidence="1">
    <location>
        <begin position="25"/>
        <end position="608"/>
    </location>
</feature>
<reference evidence="2" key="1">
    <citation type="submission" date="2020-08" db="EMBL/GenBank/DDBJ databases">
        <title>Lewinella bacteria from marine environments.</title>
        <authorList>
            <person name="Zhong Y."/>
        </authorList>
    </citation>
    <scope>NUCLEOTIDE SEQUENCE</scope>
    <source>
        <strain evidence="2">KCTC 42187</strain>
    </source>
</reference>
<dbReference type="InterPro" id="IPR036439">
    <property type="entry name" value="Dockerin_dom_sf"/>
</dbReference>
<gene>
    <name evidence="2" type="ORF">H9S92_02660</name>
</gene>
<dbReference type="Gene3D" id="1.10.1330.10">
    <property type="entry name" value="Dockerin domain"/>
    <property type="match status" value="1"/>
</dbReference>
<comment type="caution">
    <text evidence="2">The sequence shown here is derived from an EMBL/GenBank/DDBJ whole genome shotgun (WGS) entry which is preliminary data.</text>
</comment>
<name>A0A923PI61_9BACT</name>
<dbReference type="Proteomes" id="UP000650081">
    <property type="component" value="Unassembled WGS sequence"/>
</dbReference>
<feature type="signal peptide" evidence="1">
    <location>
        <begin position="1"/>
        <end position="24"/>
    </location>
</feature>
<sequence length="608" mass="65771">MYPRNTIFFLVLLSLAGPALLAQASAVLLPSPNLAKLAAEDERFGNPRYSAPLALDLTPEYGEYAYENGVLTWSRRFSVPAAHGLGLFLDAVELPAGATLSLHAGDAQRGPFTQADVSDLGRLFTGFLPGQEVTLRYRGPRPEKAPFHIWRIDHVYRPDLWHGGRAKDFGDSNACQINANCSAGDGWDDEKSGAARINLVVAEGVGFCTGNLINNTAQDGRPYVLTGFHCMDGFTPLYDLWELDFDYRSTGCTNPATEPTPTTYRGVEFRAGLRETDFMLLEIIDVDFAAEDHYFAGWDRSDGNAPGLARHFHHPEGDIQKLGISNAGGMIVRTTPIVWSPTLTTPANHHFTVGIATGSFQVGSSGSAFFDANRRIRGQLSGGFFNCNGTNTAFVGRLFLSWNTGATPASRLAEWLDPLGTNAMTLNGANLLPRRFVSGQVLNNGQPVEGATITFAWAPDGSQQYLTDAEGRFRGERPPLVTAFAISGTYGADLDLLTGVDVGDIIRIRRHILGLDTLTAERQVAGDVNNSGNIRVSDITQITRVILGLDDWRTRPNWLVIPAGFPLTPTPVDVGTPVGIALNNAGVFELPVNFFVLKTGDADGNAND</sequence>
<keyword evidence="3" id="KW-1185">Reference proteome</keyword>
<evidence type="ECO:0000313" key="2">
    <source>
        <dbReference type="EMBL" id="MBC6993050.1"/>
    </source>
</evidence>
<dbReference type="RefSeq" id="WP_187465175.1">
    <property type="nucleotide sequence ID" value="NZ_JACSIT010000050.1"/>
</dbReference>
<evidence type="ECO:0008006" key="4">
    <source>
        <dbReference type="Google" id="ProtNLM"/>
    </source>
</evidence>
<protein>
    <recommendedName>
        <fullName evidence="4">Dockerin domain-containing protein</fullName>
    </recommendedName>
</protein>
<dbReference type="InterPro" id="IPR009003">
    <property type="entry name" value="Peptidase_S1_PA"/>
</dbReference>
<dbReference type="SUPFAM" id="SSF63446">
    <property type="entry name" value="Type I dockerin domain"/>
    <property type="match status" value="1"/>
</dbReference>
<proteinExistence type="predicted"/>
<dbReference type="GO" id="GO:0000272">
    <property type="term" value="P:polysaccharide catabolic process"/>
    <property type="evidence" value="ECO:0007669"/>
    <property type="project" value="InterPro"/>
</dbReference>
<evidence type="ECO:0000313" key="3">
    <source>
        <dbReference type="Proteomes" id="UP000650081"/>
    </source>
</evidence>
<evidence type="ECO:0000256" key="1">
    <source>
        <dbReference type="SAM" id="SignalP"/>
    </source>
</evidence>
<accession>A0A923PI61</accession>
<dbReference type="InterPro" id="IPR043504">
    <property type="entry name" value="Peptidase_S1_PA_chymotrypsin"/>
</dbReference>
<dbReference type="SUPFAM" id="SSF50494">
    <property type="entry name" value="Trypsin-like serine proteases"/>
    <property type="match status" value="1"/>
</dbReference>
<dbReference type="Gene3D" id="2.40.10.10">
    <property type="entry name" value="Trypsin-like serine proteases"/>
    <property type="match status" value="2"/>
</dbReference>
<dbReference type="EMBL" id="JACSIT010000050">
    <property type="protein sequence ID" value="MBC6993050.1"/>
    <property type="molecule type" value="Genomic_DNA"/>
</dbReference>
<keyword evidence="1" id="KW-0732">Signal</keyword>
<dbReference type="AlphaFoldDB" id="A0A923PI61"/>
<dbReference type="CDD" id="cd14256">
    <property type="entry name" value="Dockerin_I"/>
    <property type="match status" value="1"/>
</dbReference>